<dbReference type="NCBIfam" id="TIGR00522">
    <property type="entry name" value="dph5"/>
    <property type="match status" value="1"/>
</dbReference>
<name>A0A1B3PDE6_POLVA</name>
<evidence type="ECO:0000256" key="7">
    <source>
        <dbReference type="ARBA" id="ARBA00022691"/>
    </source>
</evidence>
<dbReference type="Pfam" id="PF16124">
    <property type="entry name" value="RecQ_Zn_bind"/>
    <property type="match status" value="1"/>
</dbReference>
<feature type="compositionally biased region" description="Basic and acidic residues" evidence="19">
    <location>
        <begin position="836"/>
        <end position="848"/>
    </location>
</feature>
<evidence type="ECO:0000256" key="2">
    <source>
        <dbReference type="ARBA" id="ARBA00005156"/>
    </source>
</evidence>
<keyword evidence="10 18" id="KW-0378">Hydrolase</keyword>
<dbReference type="InterPro" id="IPR000878">
    <property type="entry name" value="4pyrrol_Mease"/>
</dbReference>
<evidence type="ECO:0000256" key="14">
    <source>
        <dbReference type="ARBA" id="ARBA00023235"/>
    </source>
</evidence>
<dbReference type="InterPro" id="IPR004589">
    <property type="entry name" value="DNA_helicase_ATP-dep_RecQ"/>
</dbReference>
<evidence type="ECO:0000256" key="1">
    <source>
        <dbReference type="ARBA" id="ARBA00004006"/>
    </source>
</evidence>
<organism evidence="22">
    <name type="scientific">Polypedilum vanderplanki</name>
    <name type="common">Sleeping chironomid midge</name>
    <dbReference type="NCBI Taxonomy" id="319348"/>
    <lineage>
        <taxon>Eukaryota</taxon>
        <taxon>Metazoa</taxon>
        <taxon>Ecdysozoa</taxon>
        <taxon>Arthropoda</taxon>
        <taxon>Hexapoda</taxon>
        <taxon>Insecta</taxon>
        <taxon>Pterygota</taxon>
        <taxon>Neoptera</taxon>
        <taxon>Endopterygota</taxon>
        <taxon>Diptera</taxon>
        <taxon>Nematocera</taxon>
        <taxon>Chironomoidea</taxon>
        <taxon>Chironomidae</taxon>
        <taxon>Chironominae</taxon>
        <taxon>Polypedilum</taxon>
        <taxon>Polypedilum</taxon>
    </lineage>
</organism>
<comment type="subcellular location">
    <subcellularLocation>
        <location evidence="18">Nucleus</location>
    </subcellularLocation>
</comment>
<dbReference type="InterPro" id="IPR004551">
    <property type="entry name" value="Dphthn_synthase"/>
</dbReference>
<dbReference type="InterPro" id="IPR014776">
    <property type="entry name" value="4pyrrole_Mease_sub2"/>
</dbReference>
<dbReference type="InterPro" id="IPR027417">
    <property type="entry name" value="P-loop_NTPase"/>
</dbReference>
<comment type="pathway">
    <text evidence="2">Protein modification; peptidyl-diphthamide biosynthesis.</text>
</comment>
<dbReference type="NCBIfam" id="TIGR00614">
    <property type="entry name" value="recQ_fam"/>
    <property type="match status" value="1"/>
</dbReference>
<evidence type="ECO:0000256" key="3">
    <source>
        <dbReference type="ARBA" id="ARBA00005446"/>
    </source>
</evidence>
<keyword evidence="14" id="KW-0413">Isomerase</keyword>
<dbReference type="GO" id="GO:0046872">
    <property type="term" value="F:metal ion binding"/>
    <property type="evidence" value="ECO:0007669"/>
    <property type="project" value="UniProtKB-KW"/>
</dbReference>
<comment type="function">
    <text evidence="1">S-adenosyl-L-methionine-dependent methyltransferase that catalyzes four methylations of the modified target histidine residue in translation elongation factor 2 (EF-2), to form an intermediate called diphthine methyl ester. The four successive methylation reactions represent the second step of diphthamide biosynthesis.</text>
</comment>
<feature type="domain" description="Helicase ATP-binding" evidence="20">
    <location>
        <begin position="322"/>
        <end position="501"/>
    </location>
</feature>
<dbReference type="GO" id="GO:0005634">
    <property type="term" value="C:nucleus"/>
    <property type="evidence" value="ECO:0007669"/>
    <property type="project" value="UniProtKB-SubCell"/>
</dbReference>
<dbReference type="GO" id="GO:0009378">
    <property type="term" value="F:four-way junction helicase activity"/>
    <property type="evidence" value="ECO:0007669"/>
    <property type="project" value="TreeGrafter"/>
</dbReference>
<feature type="compositionally biased region" description="Acidic residues" evidence="19">
    <location>
        <begin position="903"/>
        <end position="918"/>
    </location>
</feature>
<keyword evidence="18" id="KW-0539">Nucleus</keyword>
<dbReference type="Pfam" id="PF00270">
    <property type="entry name" value="DEAD"/>
    <property type="match status" value="1"/>
</dbReference>
<evidence type="ECO:0000256" key="18">
    <source>
        <dbReference type="RuleBase" id="RU364117"/>
    </source>
</evidence>
<dbReference type="GO" id="GO:0000724">
    <property type="term" value="P:double-strand break repair via homologous recombination"/>
    <property type="evidence" value="ECO:0007669"/>
    <property type="project" value="TreeGrafter"/>
</dbReference>
<dbReference type="FunFam" id="3.40.1010.10:FF:000004">
    <property type="entry name" value="Putative diphthine synthase"/>
    <property type="match status" value="1"/>
</dbReference>
<evidence type="ECO:0000256" key="13">
    <source>
        <dbReference type="ARBA" id="ARBA00023125"/>
    </source>
</evidence>
<dbReference type="PROSITE" id="PS51192">
    <property type="entry name" value="HELICASE_ATP_BIND_1"/>
    <property type="match status" value="1"/>
</dbReference>
<comment type="catalytic activity">
    <reaction evidence="15 18">
        <text>Couples ATP hydrolysis with the unwinding of duplex DNA by translocating in the 3'-5' direction.</text>
        <dbReference type="EC" id="5.6.2.4"/>
    </reaction>
</comment>
<evidence type="ECO:0000256" key="10">
    <source>
        <dbReference type="ARBA" id="ARBA00022801"/>
    </source>
</evidence>
<dbReference type="InterPro" id="IPR014777">
    <property type="entry name" value="4pyrrole_Mease_sub1"/>
</dbReference>
<dbReference type="FunFam" id="3.30.950.10:FF:000004">
    <property type="entry name" value="Diphthine synthase putative"/>
    <property type="match status" value="1"/>
</dbReference>
<keyword evidence="11 18" id="KW-0347">Helicase</keyword>
<evidence type="ECO:0000256" key="17">
    <source>
        <dbReference type="ARBA" id="ARBA00049360"/>
    </source>
</evidence>
<dbReference type="PANTHER" id="PTHR13710">
    <property type="entry name" value="DNA HELICASE RECQ FAMILY MEMBER"/>
    <property type="match status" value="1"/>
</dbReference>
<evidence type="ECO:0000256" key="15">
    <source>
        <dbReference type="ARBA" id="ARBA00034617"/>
    </source>
</evidence>
<feature type="region of interest" description="Disordered" evidence="19">
    <location>
        <begin position="836"/>
        <end position="870"/>
    </location>
</feature>
<dbReference type="Gene3D" id="3.40.50.300">
    <property type="entry name" value="P-loop containing nucleotide triphosphate hydrolases"/>
    <property type="match status" value="2"/>
</dbReference>
<dbReference type="GO" id="GO:0003677">
    <property type="term" value="F:DNA binding"/>
    <property type="evidence" value="ECO:0007669"/>
    <property type="project" value="UniProtKB-KW"/>
</dbReference>
<feature type="region of interest" description="Disordered" evidence="19">
    <location>
        <begin position="900"/>
        <end position="932"/>
    </location>
</feature>
<keyword evidence="13" id="KW-0238">DNA-binding</keyword>
<dbReference type="Gene3D" id="3.40.1010.10">
    <property type="entry name" value="Cobalt-precorrin-4 Transmethylase, Domain 1"/>
    <property type="match status" value="1"/>
</dbReference>
<evidence type="ECO:0000256" key="4">
    <source>
        <dbReference type="ARBA" id="ARBA00006729"/>
    </source>
</evidence>
<dbReference type="SMART" id="SM00487">
    <property type="entry name" value="DEXDc"/>
    <property type="match status" value="1"/>
</dbReference>
<dbReference type="InterPro" id="IPR014001">
    <property type="entry name" value="Helicase_ATP-bd"/>
</dbReference>
<dbReference type="InterPro" id="IPR001650">
    <property type="entry name" value="Helicase_C-like"/>
</dbReference>
<dbReference type="GO" id="GO:0043138">
    <property type="term" value="F:3'-5' DNA helicase activity"/>
    <property type="evidence" value="ECO:0007669"/>
    <property type="project" value="UniProtKB-EC"/>
</dbReference>
<evidence type="ECO:0000256" key="9">
    <source>
        <dbReference type="ARBA" id="ARBA00022741"/>
    </source>
</evidence>
<keyword evidence="9 18" id="KW-0547">Nucleotide-binding</keyword>
<dbReference type="EC" id="5.6.2.4" evidence="18"/>
<dbReference type="GO" id="GO:0017183">
    <property type="term" value="P:protein histidyl modification to diphthamide"/>
    <property type="evidence" value="ECO:0007669"/>
    <property type="project" value="UniProtKB-UniPathway"/>
</dbReference>
<dbReference type="Gene3D" id="1.10.10.10">
    <property type="entry name" value="Winged helix-like DNA-binding domain superfamily/Winged helix DNA-binding domain"/>
    <property type="match status" value="1"/>
</dbReference>
<dbReference type="GO" id="GO:0005694">
    <property type="term" value="C:chromosome"/>
    <property type="evidence" value="ECO:0007669"/>
    <property type="project" value="TreeGrafter"/>
</dbReference>
<dbReference type="PROSITE" id="PS51194">
    <property type="entry name" value="HELICASE_CTER"/>
    <property type="match status" value="1"/>
</dbReference>
<gene>
    <name evidence="22" type="primary">Dph</name>
</gene>
<keyword evidence="7" id="KW-0949">S-adenosyl-L-methionine</keyword>
<dbReference type="GO" id="GO:0141133">
    <property type="term" value="F:diphthine methyl ester synthase activity"/>
    <property type="evidence" value="ECO:0007669"/>
    <property type="project" value="UniProtKB-EC"/>
</dbReference>
<evidence type="ECO:0000256" key="16">
    <source>
        <dbReference type="ARBA" id="ARBA00048752"/>
    </source>
</evidence>
<evidence type="ECO:0000256" key="19">
    <source>
        <dbReference type="SAM" id="MobiDB-lite"/>
    </source>
</evidence>
<feature type="non-terminal residue" evidence="22">
    <location>
        <position position="932"/>
    </location>
</feature>
<dbReference type="SUPFAM" id="SSF52540">
    <property type="entry name" value="P-loop containing nucleoside triphosphate hydrolases"/>
    <property type="match status" value="1"/>
</dbReference>
<dbReference type="InterPro" id="IPR011545">
    <property type="entry name" value="DEAD/DEAH_box_helicase_dom"/>
</dbReference>
<comment type="similarity">
    <text evidence="3 18">Belongs to the helicase family. RecQ subfamily.</text>
</comment>
<sequence>MLYVIGLGLGDVKDITVKGLEIVKRCEFIYLESYTSILTCGKDEMEKFYEKEIILADRDFVEQEADIMLNHAETKEVAFLVVGDPFSATTHTDLIIRAKERGIKYQVIHNASIMNAVSSCGLQLYHFGETISIPFWTDTWKPDSFYDKLKANRKNNLHTLCLLDIKVKEPTLESMTKKKKEYMPPRFMNVSEAANQLLQIIESKKEEEDESLAYDENTLFIGLARIGHESQRIVACSLKEMKDCDLGPPLHSLVLPSNNMHELEKEYVQQFSEKPLKNFEKSEELAKNQWNQEIYPWSKMLREKMKDTFGIKEFRSQQLEAINATMSKHDLILIAPTSAGKSLCFQLPALCDKGITLVISPLISLIEDQIYSLEKKNIPAQALSSNSTKEHVKHIIKILQDPSMSTGKELKLLYVTPERLAKHKTLMQALQKCYTNKKLDRIAIDEVHCCSVLGHDFRPEYKFLNTMKTLFPETPIIGVTATASRKILIDVQKLLNIRGCIIFNSPFNRPNLYYHVYEKPDSQEDCLDLLADLLLKRYNKQTGIIYTFSIKDTETITTELLKRDCKVRPYHAQLDQFQRTKIYHQWMKGDIQAVVATIAFGMGVDNQNTRFVIHHTMSKSMENFYQESGRCGRDGKFAECILLYRLQDMFKISTLTFSEVNGIKNTYSMVEYAINSKICRRDQFSKYFTEVWNEENCGKMCDSCYYKNNTRLITPAKINILPHYQSILKILDNASSSDTKMTANKLIDAWFQKGAKNLRIKDSSAPDIDKSYAEQILAFLIVNDYLREDFHYTAYNTYSYIIKGPRIIQDEEIEFQPARNFDLPDIEELKKFHEITSQKPKIENENKRNAPNTSSNCSSPSKKRKTSDDTIVVSSSNLEKLITSKIQKVLSASLKASVSLENNSDDEDDGGDDDDDVMIVEPKTEDDVINLD</sequence>
<feature type="domain" description="Helicase C-terminal" evidence="21">
    <location>
        <begin position="534"/>
        <end position="678"/>
    </location>
</feature>
<dbReference type="Pfam" id="PF00271">
    <property type="entry name" value="Helicase_C"/>
    <property type="match status" value="1"/>
</dbReference>
<protein>
    <recommendedName>
        <fullName evidence="18">ATP-dependent DNA helicase</fullName>
        <ecNumber evidence="18">5.6.2.4</ecNumber>
    </recommendedName>
</protein>
<dbReference type="AlphaFoldDB" id="A0A1B3PDE6"/>
<comment type="similarity">
    <text evidence="4">Belongs to the diphthine synthase family.</text>
</comment>
<dbReference type="InterPro" id="IPR035996">
    <property type="entry name" value="4pyrrol_Methylase_sf"/>
</dbReference>
<keyword evidence="12 18" id="KW-0067">ATP-binding</keyword>
<dbReference type="UniPathway" id="UPA00559"/>
<feature type="compositionally biased region" description="Polar residues" evidence="19">
    <location>
        <begin position="849"/>
        <end position="860"/>
    </location>
</feature>
<evidence type="ECO:0000256" key="11">
    <source>
        <dbReference type="ARBA" id="ARBA00022806"/>
    </source>
</evidence>
<reference evidence="22" key="1">
    <citation type="submission" date="2016-01" db="EMBL/GenBank/DDBJ databases">
        <title>Diversity of S-adenosylmethionine dependent methyltransferases of the cryptobiotic chironomid in relation to desiccation stress resistance.</title>
        <authorList>
            <person name="Deviatiiarov R."/>
            <person name="Gusev O."/>
            <person name="Aupov R."/>
            <person name="Cornette R."/>
            <person name="Kikawada T."/>
        </authorList>
    </citation>
    <scope>NUCLEOTIDE SEQUENCE</scope>
</reference>
<keyword evidence="6 22" id="KW-0808">Transferase</keyword>
<dbReference type="Gene3D" id="3.30.950.10">
    <property type="entry name" value="Methyltransferase, Cobalt-precorrin-4 Transmethylase, Domain 2"/>
    <property type="match status" value="1"/>
</dbReference>
<evidence type="ECO:0000256" key="6">
    <source>
        <dbReference type="ARBA" id="ARBA00022679"/>
    </source>
</evidence>
<evidence type="ECO:0000256" key="8">
    <source>
        <dbReference type="ARBA" id="ARBA00022723"/>
    </source>
</evidence>
<dbReference type="HAMAP" id="MF_01084">
    <property type="entry name" value="Diphthine_synth"/>
    <property type="match status" value="1"/>
</dbReference>
<evidence type="ECO:0000313" key="22">
    <source>
        <dbReference type="EMBL" id="AOG17740.1"/>
    </source>
</evidence>
<dbReference type="PANTHER" id="PTHR13710:SF105">
    <property type="entry name" value="ATP-DEPENDENT DNA HELICASE Q1"/>
    <property type="match status" value="1"/>
</dbReference>
<keyword evidence="8" id="KW-0479">Metal-binding</keyword>
<dbReference type="Pfam" id="PF00590">
    <property type="entry name" value="TP_methylase"/>
    <property type="match status" value="1"/>
</dbReference>
<comment type="catalytic activity">
    <reaction evidence="16">
        <text>2-[(3S)-amino-3-carboxypropyl]-L-histidyl-[translation elongation factor 2] + 4 S-adenosyl-L-methionine = diphthine methyl ester-[translation elongation factor 2] + 4 S-adenosyl-L-homocysteine + 3 H(+)</text>
        <dbReference type="Rhea" id="RHEA:42652"/>
        <dbReference type="Rhea" id="RHEA-COMP:9749"/>
        <dbReference type="Rhea" id="RHEA-COMP:10173"/>
        <dbReference type="ChEBI" id="CHEBI:15378"/>
        <dbReference type="ChEBI" id="CHEBI:57856"/>
        <dbReference type="ChEBI" id="CHEBI:59789"/>
        <dbReference type="ChEBI" id="CHEBI:73995"/>
        <dbReference type="ChEBI" id="CHEBI:79005"/>
        <dbReference type="EC" id="2.1.1.314"/>
    </reaction>
</comment>
<evidence type="ECO:0000259" key="21">
    <source>
        <dbReference type="PROSITE" id="PS51194"/>
    </source>
</evidence>
<dbReference type="SUPFAM" id="SSF53790">
    <property type="entry name" value="Tetrapyrrole methylase"/>
    <property type="match status" value="1"/>
</dbReference>
<evidence type="ECO:0000256" key="5">
    <source>
        <dbReference type="ARBA" id="ARBA00022603"/>
    </source>
</evidence>
<dbReference type="GO" id="GO:0005524">
    <property type="term" value="F:ATP binding"/>
    <property type="evidence" value="ECO:0007669"/>
    <property type="project" value="UniProtKB-KW"/>
</dbReference>
<dbReference type="GO" id="GO:0032259">
    <property type="term" value="P:methylation"/>
    <property type="evidence" value="ECO:0007669"/>
    <property type="project" value="UniProtKB-KW"/>
</dbReference>
<dbReference type="InterPro" id="IPR032284">
    <property type="entry name" value="RecQ_Zn-bd"/>
</dbReference>
<dbReference type="FunFam" id="3.40.50.300:FF:001389">
    <property type="entry name" value="ATP-dependent DNA helicase RecQ"/>
    <property type="match status" value="1"/>
</dbReference>
<dbReference type="CDD" id="cd11647">
    <property type="entry name" value="DHP5_DphB"/>
    <property type="match status" value="1"/>
</dbReference>
<evidence type="ECO:0000256" key="12">
    <source>
        <dbReference type="ARBA" id="ARBA00022840"/>
    </source>
</evidence>
<dbReference type="InterPro" id="IPR036388">
    <property type="entry name" value="WH-like_DNA-bd_sf"/>
</dbReference>
<dbReference type="GO" id="GO:0016887">
    <property type="term" value="F:ATP hydrolysis activity"/>
    <property type="evidence" value="ECO:0007669"/>
    <property type="project" value="RHEA"/>
</dbReference>
<evidence type="ECO:0000259" key="20">
    <source>
        <dbReference type="PROSITE" id="PS51192"/>
    </source>
</evidence>
<dbReference type="GO" id="GO:0005737">
    <property type="term" value="C:cytoplasm"/>
    <property type="evidence" value="ECO:0007669"/>
    <property type="project" value="TreeGrafter"/>
</dbReference>
<proteinExistence type="evidence at transcript level"/>
<comment type="catalytic activity">
    <reaction evidence="17 18">
        <text>ATP + H2O = ADP + phosphate + H(+)</text>
        <dbReference type="Rhea" id="RHEA:13065"/>
        <dbReference type="ChEBI" id="CHEBI:15377"/>
        <dbReference type="ChEBI" id="CHEBI:15378"/>
        <dbReference type="ChEBI" id="CHEBI:30616"/>
        <dbReference type="ChEBI" id="CHEBI:43474"/>
        <dbReference type="ChEBI" id="CHEBI:456216"/>
    </reaction>
</comment>
<dbReference type="EMBL" id="KU659941">
    <property type="protein sequence ID" value="AOG17740.1"/>
    <property type="molecule type" value="mRNA"/>
</dbReference>
<dbReference type="SMART" id="SM00490">
    <property type="entry name" value="HELICc"/>
    <property type="match status" value="1"/>
</dbReference>
<keyword evidence="5 22" id="KW-0489">Methyltransferase</keyword>
<accession>A0A1B3PDE6</accession>